<reference evidence="3 4" key="1">
    <citation type="submission" date="2020-02" db="EMBL/GenBank/DDBJ databases">
        <title>Pseudoroseicyclus tamarix, sp. nov., isolated from offshore sediment of a Tamarix chinensis forest.</title>
        <authorList>
            <person name="Gai Y."/>
        </authorList>
    </citation>
    <scope>NUCLEOTIDE SEQUENCE [LARGE SCALE GENOMIC DNA]</scope>
    <source>
        <strain evidence="3 4">CLL3-39</strain>
    </source>
</reference>
<gene>
    <name evidence="3" type="ORF">GZA08_05665</name>
</gene>
<evidence type="ECO:0000313" key="3">
    <source>
        <dbReference type="EMBL" id="NDV00456.1"/>
    </source>
</evidence>
<name>A0A6B2K216_9RHOB</name>
<feature type="region of interest" description="Disordered" evidence="1">
    <location>
        <begin position="1"/>
        <end position="24"/>
    </location>
</feature>
<accession>A0A6B2K216</accession>
<proteinExistence type="predicted"/>
<organism evidence="3 4">
    <name type="scientific">Pseudoroseicyclus tamaricis</name>
    <dbReference type="NCBI Taxonomy" id="2705421"/>
    <lineage>
        <taxon>Bacteria</taxon>
        <taxon>Pseudomonadati</taxon>
        <taxon>Pseudomonadota</taxon>
        <taxon>Alphaproteobacteria</taxon>
        <taxon>Rhodobacterales</taxon>
        <taxon>Paracoccaceae</taxon>
        <taxon>Pseudoroseicyclus</taxon>
    </lineage>
</organism>
<evidence type="ECO:0000256" key="1">
    <source>
        <dbReference type="SAM" id="MobiDB-lite"/>
    </source>
</evidence>
<evidence type="ECO:0000256" key="2">
    <source>
        <dbReference type="SAM" id="Phobius"/>
    </source>
</evidence>
<keyword evidence="2" id="KW-0812">Transmembrane</keyword>
<dbReference type="AlphaFoldDB" id="A0A6B2K216"/>
<dbReference type="RefSeq" id="WP_163890790.1">
    <property type="nucleotide sequence ID" value="NZ_JAAFYS010000001.1"/>
</dbReference>
<feature type="transmembrane region" description="Helical" evidence="2">
    <location>
        <begin position="34"/>
        <end position="54"/>
    </location>
</feature>
<keyword evidence="2" id="KW-1133">Transmembrane helix</keyword>
<keyword evidence="2" id="KW-0472">Membrane</keyword>
<comment type="caution">
    <text evidence="3">The sequence shown here is derived from an EMBL/GenBank/DDBJ whole genome shotgun (WGS) entry which is preliminary data.</text>
</comment>
<sequence>MAIDSEARQAPAGPGQGGTAPTPRRRRWLILTRGAPAAVGAVLLAALLSPLLLIGQEVSAPSWVARRVEAGAEAALEGGEIAFREMSLIVGEDLHPRVRLAGARLSDAGGREVAVIPQIDMLFSPRGLLLERELLVQEVVITGAELSLRRAASGDLALSFGETEAEVGQAEGFTGLLAGFDALFDRPALAALEAVRAEGLVVNYQDSRAGRSWVVDGGRLALEVADGQTRLTGDLALLSGRAYVTTLALEYRSARGSPAAEIALDLRDVAARDIATQSPALSWLGLLDAPLSARLTGSVTEAGALGPLAAELSIGAGTLSPDPAAPGIPFQAASAALAFDAASGALAFSRVELLSDWGRVQAEGETWLEGMEDGLPSGLTGQFRLSDSSLNLAGLLPAPLELDEAHATIRLGLEPFRLEVAEAGMTLSAGPRLTGAGEVAVAPEGWRVSADAHLPRLTMAEARALWPPDAAATLRGWVVENIPEGTLTDVAAGLALRPGAPPRMQVTAGFEAATIRAVSTYPPITGGAGALTFDGGSMTVLLEEGFVSPPQGGRLDMAGTSFSMPDISIDPRPIEVRLAAAGSITAGLSLLDQPPFEFLTKANRPVTLADGRMRAWGVIRMPLTTRPPPGSVTYEIEAALSEVVSDQLVPGRELRTSALNLTVDNDALRIGGPARIGAAPFTFAWRLPIVPRGAPRPVAELTADVTINPAVLDEFDIALPPGTVVGEGAGDLAVSLPPGGPPAFRLTSDLAGLTVAIPQVGWRKPAGTAGRLELSGTLGDVPQVEGLLLTAPGLDVRGAVSLNAEGGLARARFDRLQVGGWLDAPVDLVGRGAGLPAQVEMRGGTLDLGRAEFASGAESGPLEVALDRLQVTDEIALTGFQGSFGAGLSGQFAALVNGGQEVAGATEPTAEGLAVRLRSADAGAVLRSLDLFETAVGGALDLVLLPAEGEGSYDGSLTVTDIRLQDAPAMAALLDAVSVVGALQQLGGQGLVFDEVEAAFRLDPGLITLRQASAVGPGLGISLDGYYSTASRIMDFQGVVSPFYFINSIGSVLTRPGEGLIGFNFTLAGPVSEPAVAVNPLSVLTPGMFREIFRRPPPEAE</sequence>
<dbReference type="EMBL" id="JAAGAB010000001">
    <property type="protein sequence ID" value="NDV00456.1"/>
    <property type="molecule type" value="Genomic_DNA"/>
</dbReference>
<evidence type="ECO:0000313" key="4">
    <source>
        <dbReference type="Proteomes" id="UP000474757"/>
    </source>
</evidence>
<keyword evidence="4" id="KW-1185">Reference proteome</keyword>
<protein>
    <submittedName>
        <fullName evidence="3">DUF3971 domain-containing protein</fullName>
    </submittedName>
</protein>
<dbReference type="Proteomes" id="UP000474757">
    <property type="component" value="Unassembled WGS sequence"/>
</dbReference>